<evidence type="ECO:0000259" key="13">
    <source>
        <dbReference type="PROSITE" id="PS51099"/>
    </source>
</evidence>
<accession>A0A1D2LNA3</accession>
<dbReference type="NCBIfam" id="TIGR00848">
    <property type="entry name" value="fruA"/>
    <property type="match status" value="1"/>
</dbReference>
<dbReference type="EMBL" id="CP023483">
    <property type="protein sequence ID" value="ATF25906.1"/>
    <property type="molecule type" value="Genomic_DNA"/>
</dbReference>
<evidence type="ECO:0000313" key="16">
    <source>
        <dbReference type="Proteomes" id="UP000243591"/>
    </source>
</evidence>
<keyword evidence="16" id="KW-1185">Reference proteome</keyword>
<feature type="transmembrane region" description="Helical" evidence="11">
    <location>
        <begin position="172"/>
        <end position="194"/>
    </location>
</feature>
<feature type="domain" description="PTS EIIC type-2" evidence="14">
    <location>
        <begin position="129"/>
        <end position="462"/>
    </location>
</feature>
<evidence type="ECO:0000256" key="5">
    <source>
        <dbReference type="ARBA" id="ARBA00022597"/>
    </source>
</evidence>
<evidence type="ECO:0000259" key="14">
    <source>
        <dbReference type="PROSITE" id="PS51104"/>
    </source>
</evidence>
<dbReference type="OrthoDB" id="9782569at2"/>
<dbReference type="GO" id="GO:0005351">
    <property type="term" value="F:carbohydrate:proton symporter activity"/>
    <property type="evidence" value="ECO:0007669"/>
    <property type="project" value="InterPro"/>
</dbReference>
<feature type="transmembrane region" description="Helical" evidence="11">
    <location>
        <begin position="433"/>
        <end position="453"/>
    </location>
</feature>
<name>A0A1D2LNA3_BROTH</name>
<feature type="transmembrane region" description="Helical" evidence="11">
    <location>
        <begin position="256"/>
        <end position="274"/>
    </location>
</feature>
<dbReference type="SUPFAM" id="SSF55804">
    <property type="entry name" value="Phoshotransferase/anion transport protein"/>
    <property type="match status" value="1"/>
</dbReference>
<dbReference type="Gene3D" id="3.40.930.10">
    <property type="entry name" value="Mannitol-specific EII, Chain A"/>
    <property type="match status" value="1"/>
</dbReference>
<dbReference type="CDD" id="cd05569">
    <property type="entry name" value="PTS_IIB_fructose"/>
    <property type="match status" value="1"/>
</dbReference>
<dbReference type="RefSeq" id="WP_069126661.1">
    <property type="nucleotide sequence ID" value="NZ_CP023483.1"/>
</dbReference>
<evidence type="ECO:0000256" key="4">
    <source>
        <dbReference type="ARBA" id="ARBA00022553"/>
    </source>
</evidence>
<feature type="transmembrane region" description="Helical" evidence="11">
    <location>
        <begin position="129"/>
        <end position="160"/>
    </location>
</feature>
<sequence>MKIIAATGCPTGIAHTFMAKEALEEEAKKQGLTIKVETHGQEGVQNELTATDIAEADGVIIAADKDVHAERFAGKRVINVPVTRGIKDPAALIAAIVNQTAPIMPGASITGEPQQSAEKRPKQSIGHGIYVALMNGVSHMLPIVVAGGVMIAISFMFGIYSADSKSEEFNQFAFYLNSIGGLAMSLMVPILTAYIAEAIAKRPGLIIGFIVGMIAYTNETGFLGGIVGGFLAGYVVLGLQYALRKLPPALNGLKAIFLYPVLGIFIAGLTMWFLSAPMEAINQGMMSFLAGLQNTNPLILGIVVGMMCAFDMGGPVNKAAYVTGTALLAQGNFYFMAGVSAACIVPPLATGFAVLFGRKYYNQSDKSAGYVNFLLCSTHITEGAIPFAARNPLIILPILMLGSSIAAVLTYMMHVQVPAPHGGFIVLPIVTHGALWVMAIVIGSVVSGILMAINQKRIFTKEKITTENATVTTPQTVSTIQDVLQKENISLAVQGSNKDEVLQNIAAIAKEKGIISDTAATYHGFLKREQQGSTGMEQGIAIPHTENNAVIRPALMVVTLARSVDWDSLDGQPTTHVLAMFIPTGGSSNHLNVLSDVAKLLVHDDFITELKTATDTTTIYNLFQNKVN</sequence>
<dbReference type="InterPro" id="IPR013014">
    <property type="entry name" value="PTS_EIIC_2"/>
</dbReference>
<dbReference type="GO" id="GO:0005886">
    <property type="term" value="C:plasma membrane"/>
    <property type="evidence" value="ECO:0007669"/>
    <property type="project" value="UniProtKB-SubCell"/>
</dbReference>
<dbReference type="InterPro" id="IPR003353">
    <property type="entry name" value="PTS_IIB_fruc"/>
</dbReference>
<feature type="transmembrane region" description="Helical" evidence="11">
    <location>
        <begin position="206"/>
        <end position="236"/>
    </location>
</feature>
<dbReference type="FunFam" id="3.40.50.2300:FF:000014">
    <property type="entry name" value="PTS system fructose-like transporter subunit IIB"/>
    <property type="match status" value="1"/>
</dbReference>
<evidence type="ECO:0000256" key="2">
    <source>
        <dbReference type="ARBA" id="ARBA00022448"/>
    </source>
</evidence>
<keyword evidence="5" id="KW-0762">Sugar transport</keyword>
<dbReference type="STRING" id="2756.BFR44_06310"/>
<evidence type="ECO:0000256" key="11">
    <source>
        <dbReference type="SAM" id="Phobius"/>
    </source>
</evidence>
<dbReference type="GO" id="GO:0090563">
    <property type="term" value="F:protein-phosphocysteine-sugar phosphotransferase activity"/>
    <property type="evidence" value="ECO:0007669"/>
    <property type="project" value="TreeGrafter"/>
</dbReference>
<dbReference type="NCBIfam" id="TIGR01427">
    <property type="entry name" value="PTS_IIC_fructo"/>
    <property type="match status" value="1"/>
</dbReference>
<dbReference type="InterPro" id="IPR004715">
    <property type="entry name" value="PTS_IIA_fruc"/>
</dbReference>
<keyword evidence="3" id="KW-1003">Cell membrane</keyword>
<feature type="domain" description="PTS EIIB type-2" evidence="13">
    <location>
        <begin position="1"/>
        <end position="98"/>
    </location>
</feature>
<evidence type="ECO:0000256" key="10">
    <source>
        <dbReference type="ARBA" id="ARBA00023136"/>
    </source>
</evidence>
<evidence type="ECO:0000256" key="7">
    <source>
        <dbReference type="ARBA" id="ARBA00022683"/>
    </source>
</evidence>
<comment type="subcellular location">
    <subcellularLocation>
        <location evidence="1">Cell inner membrane</location>
        <topology evidence="1">Multi-pass membrane protein</topology>
    </subcellularLocation>
</comment>
<dbReference type="GO" id="GO:0009401">
    <property type="term" value="P:phosphoenolpyruvate-dependent sugar phosphotransferase system"/>
    <property type="evidence" value="ECO:0007669"/>
    <property type="project" value="UniProtKB-KW"/>
</dbReference>
<evidence type="ECO:0000256" key="9">
    <source>
        <dbReference type="ARBA" id="ARBA00022989"/>
    </source>
</evidence>
<dbReference type="PROSITE" id="PS51099">
    <property type="entry name" value="PTS_EIIB_TYPE_2"/>
    <property type="match status" value="1"/>
</dbReference>
<dbReference type="Pfam" id="PF02378">
    <property type="entry name" value="PTS_EIIC"/>
    <property type="match status" value="1"/>
</dbReference>
<keyword evidence="9 11" id="KW-1133">Transmembrane helix</keyword>
<keyword evidence="7" id="KW-0598">Phosphotransferase system</keyword>
<dbReference type="GO" id="GO:0022877">
    <property type="term" value="F:protein-N(PI)-phosphohistidine-fructose phosphotransferase system transporter activity"/>
    <property type="evidence" value="ECO:0007669"/>
    <property type="project" value="InterPro"/>
</dbReference>
<dbReference type="PANTHER" id="PTHR30505">
    <property type="entry name" value="FRUCTOSE-LIKE PERMEASE"/>
    <property type="match status" value="1"/>
</dbReference>
<keyword evidence="10 11" id="KW-0472">Membrane</keyword>
<dbReference type="InterPro" id="IPR003352">
    <property type="entry name" value="PTS_EIIC"/>
</dbReference>
<dbReference type="KEGG" id="bths:CNY62_05545"/>
<dbReference type="PANTHER" id="PTHR30505:SF28">
    <property type="entry name" value="PTS SYSTEM 2-O-ALPHA-MANNOSYL-D-GLYCERATE-SPECIFIC EIIABC COMPONENT"/>
    <property type="match status" value="1"/>
</dbReference>
<dbReference type="InterPro" id="IPR036095">
    <property type="entry name" value="PTS_EIIB-like_sf"/>
</dbReference>
<dbReference type="NCBIfam" id="TIGR00829">
    <property type="entry name" value="FRU"/>
    <property type="match status" value="1"/>
</dbReference>
<gene>
    <name evidence="15" type="ORF">CNY62_05545</name>
</gene>
<feature type="transmembrane region" description="Helical" evidence="11">
    <location>
        <begin position="333"/>
        <end position="356"/>
    </location>
</feature>
<evidence type="ECO:0000256" key="8">
    <source>
        <dbReference type="ARBA" id="ARBA00022692"/>
    </source>
</evidence>
<protein>
    <submittedName>
        <fullName evidence="15">PTS fructose transporter subunit IIABC</fullName>
    </submittedName>
</protein>
<dbReference type="PROSITE" id="PS51094">
    <property type="entry name" value="PTS_EIIA_TYPE_2"/>
    <property type="match status" value="1"/>
</dbReference>
<dbReference type="InterPro" id="IPR050864">
    <property type="entry name" value="Bacterial_PTS_Sugar_Transport"/>
</dbReference>
<keyword evidence="6" id="KW-0808">Transferase</keyword>
<keyword evidence="2" id="KW-0813">Transport</keyword>
<dbReference type="InterPro" id="IPR013011">
    <property type="entry name" value="PTS_EIIB_2"/>
</dbReference>
<dbReference type="InterPro" id="IPR006327">
    <property type="entry name" value="PTS_IIC_fruc"/>
</dbReference>
<feature type="domain" description="PTS EIIA type-2" evidence="12">
    <location>
        <begin position="482"/>
        <end position="626"/>
    </location>
</feature>
<reference evidence="15 16" key="1">
    <citation type="submission" date="2017-09" db="EMBL/GenBank/DDBJ databases">
        <title>Complete Genome Sequences of Two Strains of the Meat Spoilage Bacterium Brochothrix thermosphacta Isolated from Ground Chicken.</title>
        <authorList>
            <person name="Paoli G.C."/>
            <person name="Wijey C."/>
            <person name="Chen C.-Y."/>
            <person name="Nguyen L."/>
            <person name="Yan X."/>
            <person name="Irwin P.L."/>
        </authorList>
    </citation>
    <scope>NUCLEOTIDE SEQUENCE [LARGE SCALE GENOMIC DNA]</scope>
    <source>
        <strain evidence="15 16">BI</strain>
    </source>
</reference>
<dbReference type="AlphaFoldDB" id="A0A1D2LNA3"/>
<evidence type="ECO:0000256" key="6">
    <source>
        <dbReference type="ARBA" id="ARBA00022679"/>
    </source>
</evidence>
<feature type="transmembrane region" description="Helical" evidence="11">
    <location>
        <begin position="295"/>
        <end position="313"/>
    </location>
</feature>
<dbReference type="CDD" id="cd00211">
    <property type="entry name" value="PTS_IIA_fru"/>
    <property type="match status" value="1"/>
</dbReference>
<dbReference type="SUPFAM" id="SSF52794">
    <property type="entry name" value="PTS system IIB component-like"/>
    <property type="match status" value="1"/>
</dbReference>
<dbReference type="Pfam" id="PF00359">
    <property type="entry name" value="PTS_EIIA_2"/>
    <property type="match status" value="1"/>
</dbReference>
<dbReference type="Gene3D" id="3.40.50.2300">
    <property type="match status" value="1"/>
</dbReference>
<evidence type="ECO:0000259" key="12">
    <source>
        <dbReference type="PROSITE" id="PS51094"/>
    </source>
</evidence>
<dbReference type="InterPro" id="IPR002178">
    <property type="entry name" value="PTS_EIIA_type-2_dom"/>
</dbReference>
<keyword evidence="8 11" id="KW-0812">Transmembrane</keyword>
<proteinExistence type="predicted"/>
<dbReference type="InterPro" id="IPR016152">
    <property type="entry name" value="PTrfase/Anion_transptr"/>
</dbReference>
<dbReference type="PROSITE" id="PS51104">
    <property type="entry name" value="PTS_EIIC_TYPE_2"/>
    <property type="match status" value="1"/>
</dbReference>
<evidence type="ECO:0000256" key="3">
    <source>
        <dbReference type="ARBA" id="ARBA00022475"/>
    </source>
</evidence>
<feature type="transmembrane region" description="Helical" evidence="11">
    <location>
        <begin position="393"/>
        <end position="413"/>
    </location>
</feature>
<dbReference type="InterPro" id="IPR003501">
    <property type="entry name" value="PTS_EIIB_2/3"/>
</dbReference>
<evidence type="ECO:0000313" key="15">
    <source>
        <dbReference type="EMBL" id="ATF25906.1"/>
    </source>
</evidence>
<keyword evidence="4" id="KW-0597">Phosphoprotein</keyword>
<organism evidence="15 16">
    <name type="scientific">Brochothrix thermosphacta</name>
    <name type="common">Microbacterium thermosphactum</name>
    <dbReference type="NCBI Taxonomy" id="2756"/>
    <lineage>
        <taxon>Bacteria</taxon>
        <taxon>Bacillati</taxon>
        <taxon>Bacillota</taxon>
        <taxon>Bacilli</taxon>
        <taxon>Bacillales</taxon>
        <taxon>Listeriaceae</taxon>
        <taxon>Brochothrix</taxon>
    </lineage>
</organism>
<evidence type="ECO:0000256" key="1">
    <source>
        <dbReference type="ARBA" id="ARBA00004429"/>
    </source>
</evidence>
<dbReference type="Pfam" id="PF02302">
    <property type="entry name" value="PTS_IIB"/>
    <property type="match status" value="1"/>
</dbReference>
<dbReference type="Proteomes" id="UP000243591">
    <property type="component" value="Chromosome"/>
</dbReference>